<dbReference type="AlphaFoldDB" id="G3MMH4"/>
<dbReference type="InterPro" id="IPR029044">
    <property type="entry name" value="Nucleotide-diphossugar_trans"/>
</dbReference>
<proteinExistence type="evidence at transcript level"/>
<dbReference type="EMBL" id="JO843075">
    <property type="protein sequence ID" value="AEO34692.1"/>
    <property type="molecule type" value="mRNA"/>
</dbReference>
<dbReference type="SUPFAM" id="SSF53448">
    <property type="entry name" value="Nucleotide-diphospho-sugar transferases"/>
    <property type="match status" value="1"/>
</dbReference>
<evidence type="ECO:0008006" key="2">
    <source>
        <dbReference type="Google" id="ProtNLM"/>
    </source>
</evidence>
<dbReference type="PANTHER" id="PTHR21485">
    <property type="entry name" value="HAD SUPERFAMILY MEMBERS CMAS AND KDSC"/>
    <property type="match status" value="1"/>
</dbReference>
<sequence>MEDDRTAAKKMRVAGLVLARGGSEAVKKKNARLVCGLPLLSWVLRPMKHCKTLDEIWVSTDDQEIEDIAATESCSVVRRSEEFAQGDSPSVLAVHEFTREVPGIDVVALVQCTSPCLVPSYLDEAVNLVTSDKYDSVFSVTRDYKWRWTELSEDGTTRPLNFDPAQRLCRQEWAGEIVESGHFYVTRTEYIQDGLLQGGRCGYVELPQYLCHEVDTEDDFLIVEQKLQKYGFKGDIVLDAPSEFQ</sequence>
<dbReference type="PANTHER" id="PTHR21485:SF3">
    <property type="entry name" value="N-ACYLNEURAMINATE CYTIDYLYLTRANSFERASE"/>
    <property type="match status" value="1"/>
</dbReference>
<accession>G3MMH4</accession>
<reference evidence="1" key="1">
    <citation type="journal article" date="2011" name="PLoS ONE">
        <title>A deep insight into the sialotranscriptome of the gulf coast tick, Amblyomma maculatum.</title>
        <authorList>
            <person name="Karim S."/>
            <person name="Singh P."/>
            <person name="Ribeiro J.M."/>
        </authorList>
    </citation>
    <scope>NUCLEOTIDE SEQUENCE</scope>
    <source>
        <tissue evidence="1">Salivary gland</tissue>
    </source>
</reference>
<dbReference type="Pfam" id="PF02348">
    <property type="entry name" value="CTP_transf_3"/>
    <property type="match status" value="1"/>
</dbReference>
<evidence type="ECO:0000313" key="1">
    <source>
        <dbReference type="EMBL" id="AEO34692.1"/>
    </source>
</evidence>
<dbReference type="Gene3D" id="3.90.550.10">
    <property type="entry name" value="Spore Coat Polysaccharide Biosynthesis Protein SpsA, Chain A"/>
    <property type="match status" value="1"/>
</dbReference>
<dbReference type="InterPro" id="IPR003329">
    <property type="entry name" value="Cytidylyl_trans"/>
</dbReference>
<dbReference type="GO" id="GO:0008781">
    <property type="term" value="F:N-acylneuraminate cytidylyltransferase activity"/>
    <property type="evidence" value="ECO:0007669"/>
    <property type="project" value="TreeGrafter"/>
</dbReference>
<name>G3MMH4_AMBMU</name>
<protein>
    <recommendedName>
        <fullName evidence="2">N-acylneuraminate cytidylyltransferase</fullName>
    </recommendedName>
</protein>
<dbReference type="InterPro" id="IPR050793">
    <property type="entry name" value="CMP-NeuNAc_synthase"/>
</dbReference>
<dbReference type="CDD" id="cd02513">
    <property type="entry name" value="CMP-NeuAc_Synthase"/>
    <property type="match status" value="1"/>
</dbReference>
<organism evidence="1">
    <name type="scientific">Amblyomma maculatum</name>
    <name type="common">Gulf Coast tick</name>
    <dbReference type="NCBI Taxonomy" id="34609"/>
    <lineage>
        <taxon>Eukaryota</taxon>
        <taxon>Metazoa</taxon>
        <taxon>Ecdysozoa</taxon>
        <taxon>Arthropoda</taxon>
        <taxon>Chelicerata</taxon>
        <taxon>Arachnida</taxon>
        <taxon>Acari</taxon>
        <taxon>Parasitiformes</taxon>
        <taxon>Ixodida</taxon>
        <taxon>Ixodoidea</taxon>
        <taxon>Ixodidae</taxon>
        <taxon>Amblyomminae</taxon>
        <taxon>Amblyomma</taxon>
    </lineage>
</organism>